<reference evidence="3" key="1">
    <citation type="submission" date="2021-03" db="EMBL/GenBank/DDBJ databases">
        <title>Acanthopleuribacteraceae sp. M133.</title>
        <authorList>
            <person name="Wang G."/>
        </authorList>
    </citation>
    <scope>NUCLEOTIDE SEQUENCE</scope>
    <source>
        <strain evidence="3">M133</strain>
    </source>
</reference>
<evidence type="ECO:0000313" key="3">
    <source>
        <dbReference type="EMBL" id="QTD53398.1"/>
    </source>
</evidence>
<evidence type="ECO:0000313" key="4">
    <source>
        <dbReference type="Proteomes" id="UP000663929"/>
    </source>
</evidence>
<feature type="domain" description="DUF2399" evidence="1">
    <location>
        <begin position="282"/>
        <end position="437"/>
    </location>
</feature>
<dbReference type="InterPro" id="IPR013495">
    <property type="entry name" value="CHP02679"/>
</dbReference>
<dbReference type="NCBIfam" id="TIGR02679">
    <property type="entry name" value="TIGR02679 family protein"/>
    <property type="match status" value="1"/>
</dbReference>
<dbReference type="InterPro" id="IPR024466">
    <property type="entry name" value="CHP02679_N"/>
</dbReference>
<keyword evidence="4" id="KW-1185">Reference proteome</keyword>
<dbReference type="EMBL" id="CP071793">
    <property type="protein sequence ID" value="QTD53398.1"/>
    <property type="molecule type" value="Genomic_DNA"/>
</dbReference>
<dbReference type="InterPro" id="IPR024465">
    <property type="entry name" value="DUF2399"/>
</dbReference>
<dbReference type="KEGG" id="scor:J3U87_13165"/>
<dbReference type="AlphaFoldDB" id="A0A8A4TW49"/>
<sequence length="442" mass="49012">MTDDPLLDAGAYFRKKTGLHRFLSGLIDKYRSLGRLGGRVALSDLSPEEAAALSGLLRADYRSGQEASIRADEFAIALAETRFAALDPVAVLGAFAGEALISKKEAKRRRARAWNDLVDRCRSEFPTANCVTWLEALAERRPGTATFERTFHADPGFADELRLVLRALANLPDRYLRLPLFSAGISGDPHAFDLQTSAGTHLLAALETLHRQRVDRGAAAPLPARSETSETEYQSLLLGRFFLVRDDIANFFSCSGLLAYRDDRSEPLPMWRHADADAAVLNVPLRELLRIDRLEPARPGPVFVVENSGIFAALLDGQGEVGPALMCLHGQFKLSGWMALEKLIEHGAELHYSGDFDPEGLLMAQRLIQRFPERIHLWRYTVTDYHASQPQVALTAQRLAKLEKVVHPQLLPLKEAVAKAKCAGYQEALLSFFLEDLGFSIK</sequence>
<gene>
    <name evidence="3" type="ORF">J3U87_13165</name>
</gene>
<name>A0A8A4TW49_SULCO</name>
<proteinExistence type="predicted"/>
<dbReference type="Pfam" id="PF09664">
    <property type="entry name" value="DUF2399"/>
    <property type="match status" value="1"/>
</dbReference>
<protein>
    <submittedName>
        <fullName evidence="3">TIGR02679 family protein</fullName>
    </submittedName>
</protein>
<organism evidence="3 4">
    <name type="scientific">Sulfidibacter corallicola</name>
    <dbReference type="NCBI Taxonomy" id="2818388"/>
    <lineage>
        <taxon>Bacteria</taxon>
        <taxon>Pseudomonadati</taxon>
        <taxon>Acidobacteriota</taxon>
        <taxon>Holophagae</taxon>
        <taxon>Acanthopleuribacterales</taxon>
        <taxon>Acanthopleuribacteraceae</taxon>
        <taxon>Sulfidibacter</taxon>
    </lineage>
</organism>
<dbReference type="Proteomes" id="UP000663929">
    <property type="component" value="Chromosome"/>
</dbReference>
<dbReference type="Pfam" id="PF11796">
    <property type="entry name" value="DUF3323"/>
    <property type="match status" value="1"/>
</dbReference>
<evidence type="ECO:0000259" key="2">
    <source>
        <dbReference type="Pfam" id="PF11796"/>
    </source>
</evidence>
<accession>A0A8A4TW49</accession>
<dbReference type="RefSeq" id="WP_237383501.1">
    <property type="nucleotide sequence ID" value="NZ_CP071793.1"/>
</dbReference>
<feature type="domain" description="Conserved hypothetical protein CHP02679 N terminus" evidence="2">
    <location>
        <begin position="36"/>
        <end position="258"/>
    </location>
</feature>
<evidence type="ECO:0000259" key="1">
    <source>
        <dbReference type="Pfam" id="PF09664"/>
    </source>
</evidence>